<evidence type="ECO:0000313" key="2">
    <source>
        <dbReference type="Proteomes" id="UP000075243"/>
    </source>
</evidence>
<reference evidence="1 2" key="1">
    <citation type="journal article" date="2012" name="Nat. Biotechnol.">
        <title>Draft genome sequence of pigeonpea (Cajanus cajan), an orphan legume crop of resource-poor farmers.</title>
        <authorList>
            <person name="Varshney R.K."/>
            <person name="Chen W."/>
            <person name="Li Y."/>
            <person name="Bharti A.K."/>
            <person name="Saxena R.K."/>
            <person name="Schlueter J.A."/>
            <person name="Donoghue M.T."/>
            <person name="Azam S."/>
            <person name="Fan G."/>
            <person name="Whaley A.M."/>
            <person name="Farmer A.D."/>
            <person name="Sheridan J."/>
            <person name="Iwata A."/>
            <person name="Tuteja R."/>
            <person name="Penmetsa R.V."/>
            <person name="Wu W."/>
            <person name="Upadhyaya H.D."/>
            <person name="Yang S.P."/>
            <person name="Shah T."/>
            <person name="Saxena K.B."/>
            <person name="Michael T."/>
            <person name="McCombie W.R."/>
            <person name="Yang B."/>
            <person name="Zhang G."/>
            <person name="Yang H."/>
            <person name="Wang J."/>
            <person name="Spillane C."/>
            <person name="Cook D.R."/>
            <person name="May G.D."/>
            <person name="Xu X."/>
            <person name="Jackson S.A."/>
        </authorList>
    </citation>
    <scope>NUCLEOTIDE SEQUENCE [LARGE SCALE GENOMIC DNA]</scope>
    <source>
        <strain evidence="2">cv. Asha</strain>
    </source>
</reference>
<dbReference type="EMBL" id="CM003604">
    <property type="protein sequence ID" value="KYP74965.1"/>
    <property type="molecule type" value="Genomic_DNA"/>
</dbReference>
<name>A0A151U6M2_CAJCA</name>
<gene>
    <name evidence="1" type="ORF">KK1_007660</name>
</gene>
<dbReference type="Proteomes" id="UP000075243">
    <property type="component" value="Chromosome 2"/>
</dbReference>
<sequence>MSFVGCIYRYSKILSRRLKKLLDKVIDQRQSIFLSGRQLLHSVVIANEVVEKVERMKKKYVIFNVDYEKSYNLAN</sequence>
<evidence type="ECO:0000313" key="1">
    <source>
        <dbReference type="EMBL" id="KYP74965.1"/>
    </source>
</evidence>
<organism evidence="1 2">
    <name type="scientific">Cajanus cajan</name>
    <name type="common">Pigeon pea</name>
    <name type="synonym">Cajanus indicus</name>
    <dbReference type="NCBI Taxonomy" id="3821"/>
    <lineage>
        <taxon>Eukaryota</taxon>
        <taxon>Viridiplantae</taxon>
        <taxon>Streptophyta</taxon>
        <taxon>Embryophyta</taxon>
        <taxon>Tracheophyta</taxon>
        <taxon>Spermatophyta</taxon>
        <taxon>Magnoliopsida</taxon>
        <taxon>eudicotyledons</taxon>
        <taxon>Gunneridae</taxon>
        <taxon>Pentapetalae</taxon>
        <taxon>rosids</taxon>
        <taxon>fabids</taxon>
        <taxon>Fabales</taxon>
        <taxon>Fabaceae</taxon>
        <taxon>Papilionoideae</taxon>
        <taxon>50 kb inversion clade</taxon>
        <taxon>NPAAA clade</taxon>
        <taxon>indigoferoid/millettioid clade</taxon>
        <taxon>Phaseoleae</taxon>
        <taxon>Cajanus</taxon>
    </lineage>
</organism>
<accession>A0A151U6M2</accession>
<protein>
    <submittedName>
        <fullName evidence="1">Uncharacterized protein</fullName>
    </submittedName>
</protein>
<dbReference type="Gramene" id="C.cajan_07456.t">
    <property type="protein sequence ID" value="C.cajan_07456.t.cds1"/>
    <property type="gene ID" value="C.cajan_07456"/>
</dbReference>
<proteinExistence type="predicted"/>
<dbReference type="AlphaFoldDB" id="A0A151U6M2"/>
<keyword evidence="2" id="KW-1185">Reference proteome</keyword>
<dbReference type="OMA" id="ENAYHSM"/>